<feature type="compositionally biased region" description="Basic residues" evidence="1">
    <location>
        <begin position="177"/>
        <end position="189"/>
    </location>
</feature>
<proteinExistence type="predicted"/>
<sequence>MNEENLGWSDVDAIVYILNKRMVHYTLDGSLVLNGKSSQGRLQLYQAYTQAVENPKQQWYVTKSDYIDDDEFLDQDFYEFVRQNSKLAELGQEYVKSEQDQENHIRNQDGHEEEAQDGEEEDNNPYEESNNDSYEESGQNDEGQNDKGQNDEGQNDDERNHGVPKSSKRSALDATTTRHHAKRPRRKGPPKNTVSPRIVIDKPTTSNSTVVLENSTSATNIVRKDAGMTITGSNSVNYRDFIAGISKSNINYEYMSNYSVSPLPYHLFRLLTRIHHASIDSLRQDLIIATECEQKGLPQVNYKTINFDTTPNELQEFNLQYSALEVLSKGSNYLKHRLLYSFAKTLNDKGIFQSDAAKSIYVRKAKNDGVPRREVTRRVEAAYRILQLAGLFDINAVIFTSLFDRCMLMDFRKDEFDFTLQMLTNSAAFFQEKFKLVFASVPEASGYFD</sequence>
<organism evidence="2 3">
    <name type="scientific">Mucor lusitanicus CBS 277.49</name>
    <dbReference type="NCBI Taxonomy" id="747725"/>
    <lineage>
        <taxon>Eukaryota</taxon>
        <taxon>Fungi</taxon>
        <taxon>Fungi incertae sedis</taxon>
        <taxon>Mucoromycota</taxon>
        <taxon>Mucoromycotina</taxon>
        <taxon>Mucoromycetes</taxon>
        <taxon>Mucorales</taxon>
        <taxon>Mucorineae</taxon>
        <taxon>Mucoraceae</taxon>
        <taxon>Mucor</taxon>
    </lineage>
</organism>
<feature type="region of interest" description="Disordered" evidence="1">
    <location>
        <begin position="94"/>
        <end position="199"/>
    </location>
</feature>
<gene>
    <name evidence="2" type="ORF">MUCCIDRAFT_116224</name>
</gene>
<evidence type="ECO:0000256" key="1">
    <source>
        <dbReference type="SAM" id="MobiDB-lite"/>
    </source>
</evidence>
<reference evidence="2 3" key="1">
    <citation type="submission" date="2015-06" db="EMBL/GenBank/DDBJ databases">
        <title>Expansion of signal transduction pathways in fungi by whole-genome duplication.</title>
        <authorList>
            <consortium name="DOE Joint Genome Institute"/>
            <person name="Corrochano L.M."/>
            <person name="Kuo A."/>
            <person name="Marcet-Houben M."/>
            <person name="Polaino S."/>
            <person name="Salamov A."/>
            <person name="Villalobos J.M."/>
            <person name="Alvarez M.I."/>
            <person name="Avalos J."/>
            <person name="Benito E.P."/>
            <person name="Benoit I."/>
            <person name="Burger G."/>
            <person name="Camino L.P."/>
            <person name="Canovas D."/>
            <person name="Cerda-Olmedo E."/>
            <person name="Cheng J.-F."/>
            <person name="Dominguez A."/>
            <person name="Elias M."/>
            <person name="Eslava A.P."/>
            <person name="Glaser F."/>
            <person name="Grimwood J."/>
            <person name="Gutierrez G."/>
            <person name="Heitman J."/>
            <person name="Henrissat B."/>
            <person name="Iturriaga E.A."/>
            <person name="Lang B.F."/>
            <person name="Lavin J.L."/>
            <person name="Lee S."/>
            <person name="Li W."/>
            <person name="Lindquist E."/>
            <person name="Lopez-Garcia S."/>
            <person name="Luque E.M."/>
            <person name="Marcos A.T."/>
            <person name="Martin J."/>
            <person name="Mccluskey K."/>
            <person name="Medina H.R."/>
            <person name="Miralles-Duran A."/>
            <person name="Miyazaki A."/>
            <person name="Munoz-Torres E."/>
            <person name="Oguiza J.A."/>
            <person name="Ohm R."/>
            <person name="Olmedo M."/>
            <person name="Orejas M."/>
            <person name="Ortiz-Castellanos L."/>
            <person name="Pisabarro A.G."/>
            <person name="Rodriguez-Romero J."/>
            <person name="Ruiz-Herrera J."/>
            <person name="Ruiz-Vazquez R."/>
            <person name="Sanz C."/>
            <person name="Schackwitz W."/>
            <person name="Schmutz J."/>
            <person name="Shahriari M."/>
            <person name="Shelest E."/>
            <person name="Silva-Franco F."/>
            <person name="Soanes D."/>
            <person name="Syed K."/>
            <person name="Tagua V.G."/>
            <person name="Talbot N.J."/>
            <person name="Thon M."/>
            <person name="De Vries R.P."/>
            <person name="Wiebenga A."/>
            <person name="Yadav J.S."/>
            <person name="Braun E.L."/>
            <person name="Baker S."/>
            <person name="Garre V."/>
            <person name="Horwitz B."/>
            <person name="Torres-Martinez S."/>
            <person name="Idnurm A."/>
            <person name="Herrera-Estrella A."/>
            <person name="Gabaldon T."/>
            <person name="Grigoriev I.V."/>
        </authorList>
    </citation>
    <scope>NUCLEOTIDE SEQUENCE [LARGE SCALE GENOMIC DNA]</scope>
    <source>
        <strain evidence="2 3">CBS 277.49</strain>
    </source>
</reference>
<evidence type="ECO:0000313" key="2">
    <source>
        <dbReference type="EMBL" id="OAC97740.1"/>
    </source>
</evidence>
<feature type="compositionally biased region" description="Basic and acidic residues" evidence="1">
    <location>
        <begin position="144"/>
        <end position="161"/>
    </location>
</feature>
<feature type="compositionally biased region" description="Basic and acidic residues" evidence="1">
    <location>
        <begin position="95"/>
        <end position="110"/>
    </location>
</feature>
<protein>
    <submittedName>
        <fullName evidence="2">Uncharacterized protein</fullName>
    </submittedName>
</protein>
<comment type="caution">
    <text evidence="2">The sequence shown here is derived from an EMBL/GenBank/DDBJ whole genome shotgun (WGS) entry which is preliminary data.</text>
</comment>
<dbReference type="VEuPathDB" id="FungiDB:MUCCIDRAFT_116224"/>
<accession>A0A168GJ63</accession>
<name>A0A168GJ63_MUCCL</name>
<dbReference type="Proteomes" id="UP000077051">
    <property type="component" value="Unassembled WGS sequence"/>
</dbReference>
<keyword evidence="3" id="KW-1185">Reference proteome</keyword>
<evidence type="ECO:0000313" key="3">
    <source>
        <dbReference type="Proteomes" id="UP000077051"/>
    </source>
</evidence>
<dbReference type="AlphaFoldDB" id="A0A168GJ63"/>
<feature type="compositionally biased region" description="Acidic residues" evidence="1">
    <location>
        <begin position="111"/>
        <end position="139"/>
    </location>
</feature>
<dbReference type="EMBL" id="AMYB01000013">
    <property type="protein sequence ID" value="OAC97740.1"/>
    <property type="molecule type" value="Genomic_DNA"/>
</dbReference>